<dbReference type="EMBL" id="WIPH01000017">
    <property type="protein sequence ID" value="MQR99283.1"/>
    <property type="molecule type" value="Genomic_DNA"/>
</dbReference>
<evidence type="ECO:0000313" key="7">
    <source>
        <dbReference type="Proteomes" id="UP000432209"/>
    </source>
</evidence>
<name>A0A7X1VN18_9PROT</name>
<dbReference type="PROSITE" id="PS50931">
    <property type="entry name" value="HTH_LYSR"/>
    <property type="match status" value="1"/>
</dbReference>
<proteinExistence type="inferred from homology"/>
<dbReference type="Proteomes" id="UP000432209">
    <property type="component" value="Unassembled WGS sequence"/>
</dbReference>
<dbReference type="GO" id="GO:0005829">
    <property type="term" value="C:cytosol"/>
    <property type="evidence" value="ECO:0007669"/>
    <property type="project" value="TreeGrafter"/>
</dbReference>
<dbReference type="SUPFAM" id="SSF46785">
    <property type="entry name" value="Winged helix' DNA-binding domain"/>
    <property type="match status" value="1"/>
</dbReference>
<dbReference type="InterPro" id="IPR005119">
    <property type="entry name" value="LysR_subst-bd"/>
</dbReference>
<dbReference type="Gene3D" id="3.40.190.290">
    <property type="match status" value="1"/>
</dbReference>
<evidence type="ECO:0000256" key="3">
    <source>
        <dbReference type="ARBA" id="ARBA00023125"/>
    </source>
</evidence>
<dbReference type="PANTHER" id="PTHR30419">
    <property type="entry name" value="HTH-TYPE TRANSCRIPTIONAL REGULATOR YBHD"/>
    <property type="match status" value="1"/>
</dbReference>
<sequence length="298" mass="32191">MFPGALKVFFEVVQAGSIRKASDAMGVSPSSVSRQVAVFERQMGTKLIKRGPGGISLTHAGQLAAAYARSVVLEFDALKADLDDMRGSRRRLIRIATVESVVASGPCQAIADFRRQFDDVTFRLTMMPAPQVVEAVKKDLCEIGLAMNPRPDPTVRTLGIIPEPIVLAVPEGHRFRDRSSISLAEAISGEVVTPDDSFGIWRILDRALREAGLSIRPAMIANSFEALRDYARMSGCGAILPSRAASRAGEPTTLVPIPIESEPLMSGAVHVIANGERRMPRILTLFADVLVKSMPLST</sequence>
<evidence type="ECO:0000313" key="6">
    <source>
        <dbReference type="EMBL" id="MQR99283.1"/>
    </source>
</evidence>
<comment type="similarity">
    <text evidence="1">Belongs to the LysR transcriptional regulatory family.</text>
</comment>
<dbReference type="RefSeq" id="WP_153430962.1">
    <property type="nucleotide sequence ID" value="NZ_WIPH01000017.1"/>
</dbReference>
<dbReference type="Pfam" id="PF03466">
    <property type="entry name" value="LysR_substrate"/>
    <property type="match status" value="1"/>
</dbReference>
<dbReference type="InterPro" id="IPR050950">
    <property type="entry name" value="HTH-type_LysR_regulators"/>
</dbReference>
<dbReference type="InterPro" id="IPR036390">
    <property type="entry name" value="WH_DNA-bd_sf"/>
</dbReference>
<feature type="domain" description="HTH lysR-type" evidence="5">
    <location>
        <begin position="1"/>
        <end position="58"/>
    </location>
</feature>
<keyword evidence="3" id="KW-0238">DNA-binding</keyword>
<dbReference type="PANTHER" id="PTHR30419:SF8">
    <property type="entry name" value="NITROGEN ASSIMILATION TRANSCRIPTIONAL ACTIVATOR-RELATED"/>
    <property type="match status" value="1"/>
</dbReference>
<dbReference type="CDD" id="cd05466">
    <property type="entry name" value="PBP2_LTTR_substrate"/>
    <property type="match status" value="1"/>
</dbReference>
<evidence type="ECO:0000259" key="5">
    <source>
        <dbReference type="PROSITE" id="PS50931"/>
    </source>
</evidence>
<dbReference type="Gene3D" id="1.10.10.10">
    <property type="entry name" value="Winged helix-like DNA-binding domain superfamily/Winged helix DNA-binding domain"/>
    <property type="match status" value="1"/>
</dbReference>
<dbReference type="GO" id="GO:0003700">
    <property type="term" value="F:DNA-binding transcription factor activity"/>
    <property type="evidence" value="ECO:0007669"/>
    <property type="project" value="InterPro"/>
</dbReference>
<dbReference type="SUPFAM" id="SSF53850">
    <property type="entry name" value="Periplasmic binding protein-like II"/>
    <property type="match status" value="1"/>
</dbReference>
<reference evidence="6 7" key="1">
    <citation type="submission" date="2019-10" db="EMBL/GenBank/DDBJ databases">
        <title>Gluconobacter aidae sp. nov., a novel species of acetic acid bacteria isolated in Thailand.</title>
        <authorList>
            <person name="Yukphan P."/>
            <person name="Charoenyingcharoen P."/>
            <person name="Malimas S."/>
            <person name="Muramatsu Y."/>
            <person name="Nakagawa Y."/>
            <person name="Tanasupawat S."/>
            <person name="Yamada Y."/>
        </authorList>
    </citation>
    <scope>NUCLEOTIDE SEQUENCE [LARGE SCALE GENOMIC DNA]</scope>
    <source>
        <strain evidence="6 7">AC10</strain>
    </source>
</reference>
<comment type="caution">
    <text evidence="6">The sequence shown here is derived from an EMBL/GenBank/DDBJ whole genome shotgun (WGS) entry which is preliminary data.</text>
</comment>
<dbReference type="GO" id="GO:0003677">
    <property type="term" value="F:DNA binding"/>
    <property type="evidence" value="ECO:0007669"/>
    <property type="project" value="UniProtKB-KW"/>
</dbReference>
<gene>
    <name evidence="6" type="ORF">GFJ39_08700</name>
</gene>
<dbReference type="InterPro" id="IPR036388">
    <property type="entry name" value="WH-like_DNA-bd_sf"/>
</dbReference>
<keyword evidence="4" id="KW-0804">Transcription</keyword>
<dbReference type="AlphaFoldDB" id="A0A7X1VN18"/>
<keyword evidence="7" id="KW-1185">Reference proteome</keyword>
<keyword evidence="2" id="KW-0805">Transcription regulation</keyword>
<protein>
    <submittedName>
        <fullName evidence="6">LysR family transcriptional regulator</fullName>
    </submittedName>
</protein>
<evidence type="ECO:0000256" key="1">
    <source>
        <dbReference type="ARBA" id="ARBA00009437"/>
    </source>
</evidence>
<organism evidence="6 7">
    <name type="scientific">Gluconobacter aidae</name>
    <dbReference type="NCBI Taxonomy" id="2662454"/>
    <lineage>
        <taxon>Bacteria</taxon>
        <taxon>Pseudomonadati</taxon>
        <taxon>Pseudomonadota</taxon>
        <taxon>Alphaproteobacteria</taxon>
        <taxon>Acetobacterales</taxon>
        <taxon>Acetobacteraceae</taxon>
        <taxon>Gluconobacter</taxon>
    </lineage>
</organism>
<evidence type="ECO:0000256" key="4">
    <source>
        <dbReference type="ARBA" id="ARBA00023163"/>
    </source>
</evidence>
<accession>A0A7X1VN18</accession>
<evidence type="ECO:0000256" key="2">
    <source>
        <dbReference type="ARBA" id="ARBA00023015"/>
    </source>
</evidence>
<dbReference type="InterPro" id="IPR000847">
    <property type="entry name" value="LysR_HTH_N"/>
</dbReference>
<dbReference type="Pfam" id="PF00126">
    <property type="entry name" value="HTH_1"/>
    <property type="match status" value="1"/>
</dbReference>